<feature type="compositionally biased region" description="Polar residues" evidence="1">
    <location>
        <begin position="296"/>
        <end position="306"/>
    </location>
</feature>
<reference evidence="3" key="1">
    <citation type="journal article" date="2019" name="Int. J. Syst. Evol. Microbiol.">
        <title>The Global Catalogue of Microorganisms (GCM) 10K type strain sequencing project: providing services to taxonomists for standard genome sequencing and annotation.</title>
        <authorList>
            <consortium name="The Broad Institute Genomics Platform"/>
            <consortium name="The Broad Institute Genome Sequencing Center for Infectious Disease"/>
            <person name="Wu L."/>
            <person name="Ma J."/>
        </authorList>
    </citation>
    <scope>NUCLEOTIDE SEQUENCE [LARGE SCALE GENOMIC DNA]</scope>
    <source>
        <strain evidence="3">CGMCC 1.16855</strain>
    </source>
</reference>
<feature type="compositionally biased region" description="Polar residues" evidence="1">
    <location>
        <begin position="1"/>
        <end position="11"/>
    </location>
</feature>
<dbReference type="Proteomes" id="UP001595420">
    <property type="component" value="Unassembled WGS sequence"/>
</dbReference>
<name>A0ABV7BXM2_9PROT</name>
<keyword evidence="3" id="KW-1185">Reference proteome</keyword>
<evidence type="ECO:0000313" key="2">
    <source>
        <dbReference type="EMBL" id="MFC3002270.1"/>
    </source>
</evidence>
<feature type="compositionally biased region" description="Pro residues" evidence="1">
    <location>
        <begin position="84"/>
        <end position="96"/>
    </location>
</feature>
<accession>A0ABV7BXM2</accession>
<protein>
    <submittedName>
        <fullName evidence="2">Uncharacterized protein</fullName>
    </submittedName>
</protein>
<feature type="compositionally biased region" description="Low complexity" evidence="1">
    <location>
        <begin position="65"/>
        <end position="83"/>
    </location>
</feature>
<feature type="compositionally biased region" description="Low complexity" evidence="1">
    <location>
        <begin position="129"/>
        <end position="149"/>
    </location>
</feature>
<feature type="region of interest" description="Disordered" evidence="1">
    <location>
        <begin position="1"/>
        <end position="149"/>
    </location>
</feature>
<dbReference type="EMBL" id="JBHRSB010000006">
    <property type="protein sequence ID" value="MFC3002270.1"/>
    <property type="molecule type" value="Genomic_DNA"/>
</dbReference>
<organism evidence="2 3">
    <name type="scientific">Falsiroseomonas tokyonensis</name>
    <dbReference type="NCBI Taxonomy" id="430521"/>
    <lineage>
        <taxon>Bacteria</taxon>
        <taxon>Pseudomonadati</taxon>
        <taxon>Pseudomonadota</taxon>
        <taxon>Alphaproteobacteria</taxon>
        <taxon>Acetobacterales</taxon>
        <taxon>Roseomonadaceae</taxon>
        <taxon>Falsiroseomonas</taxon>
    </lineage>
</organism>
<comment type="caution">
    <text evidence="2">The sequence shown here is derived from an EMBL/GenBank/DDBJ whole genome shotgun (WGS) entry which is preliminary data.</text>
</comment>
<evidence type="ECO:0000313" key="3">
    <source>
        <dbReference type="Proteomes" id="UP001595420"/>
    </source>
</evidence>
<dbReference type="RefSeq" id="WP_216838347.1">
    <property type="nucleotide sequence ID" value="NZ_JAFNJS010000006.1"/>
</dbReference>
<feature type="compositionally biased region" description="Low complexity" evidence="1">
    <location>
        <begin position="24"/>
        <end position="57"/>
    </location>
</feature>
<evidence type="ECO:0000256" key="1">
    <source>
        <dbReference type="SAM" id="MobiDB-lite"/>
    </source>
</evidence>
<feature type="region of interest" description="Disordered" evidence="1">
    <location>
        <begin position="289"/>
        <end position="313"/>
    </location>
</feature>
<sequence>MTIEGNDQGSALSGDDARPTAVEQQAPASQPDASSPAPSTSQDPDAIELAAALAAVEAESKGGDQAQQQPPAAPAPTATSAPAPQEPPKASPPPVPYSRFAEVNRQLREQQERAAYLEGALEATRKGNPAPAGRPEQQPPAQAAPVDAASQTAALKAALLAKAAEFDSGAITMTEFEEARVATWEQIQALQRAEPTPAPQRAALMDEIIEETHLTELQKQFPEAAALTEQQASLLAGMAEQMAAANGGVFPGSNKRMTGHPTRDTIILRESVAHLARANAAVLGLKAPPAAAPAGNRQQQATTQPPTLSPAAKARQAKMDMAANLPPDPSGMGTAAEGGFSAAQLERMSDEQIAALPAQTRAAILASTR</sequence>
<proteinExistence type="predicted"/>
<gene>
    <name evidence="2" type="ORF">ACFOD3_20395</name>
</gene>